<gene>
    <name evidence="1" type="ORF">HanXRQr2_Chr17g0807911</name>
</gene>
<comment type="caution">
    <text evidence="1">The sequence shown here is derived from an EMBL/GenBank/DDBJ whole genome shotgun (WGS) entry which is preliminary data.</text>
</comment>
<sequence length="108" mass="12128">MFGGNLIPRKNGYGIKMLDEYLQFSASKSVLGLIKISYDTGKLGDLLEALVDLCCLQNLVKEKDEEKERFNGITAGLLAEKEKDKVDKDAMLDRMSQIEAMLTPTVRR</sequence>
<dbReference type="Proteomes" id="UP000215914">
    <property type="component" value="Unassembled WGS sequence"/>
</dbReference>
<reference evidence="1" key="2">
    <citation type="submission" date="2020-06" db="EMBL/GenBank/DDBJ databases">
        <title>Helianthus annuus Genome sequencing and assembly Release 2.</title>
        <authorList>
            <person name="Gouzy J."/>
            <person name="Langlade N."/>
            <person name="Munos S."/>
        </authorList>
    </citation>
    <scope>NUCLEOTIDE SEQUENCE</scope>
    <source>
        <tissue evidence="1">Leaves</tissue>
    </source>
</reference>
<evidence type="ECO:0000313" key="1">
    <source>
        <dbReference type="EMBL" id="KAF5755868.1"/>
    </source>
</evidence>
<keyword evidence="2" id="KW-1185">Reference proteome</keyword>
<accession>A0A9K3DJP1</accession>
<organism evidence="1 2">
    <name type="scientific">Helianthus annuus</name>
    <name type="common">Common sunflower</name>
    <dbReference type="NCBI Taxonomy" id="4232"/>
    <lineage>
        <taxon>Eukaryota</taxon>
        <taxon>Viridiplantae</taxon>
        <taxon>Streptophyta</taxon>
        <taxon>Embryophyta</taxon>
        <taxon>Tracheophyta</taxon>
        <taxon>Spermatophyta</taxon>
        <taxon>Magnoliopsida</taxon>
        <taxon>eudicotyledons</taxon>
        <taxon>Gunneridae</taxon>
        <taxon>Pentapetalae</taxon>
        <taxon>asterids</taxon>
        <taxon>campanulids</taxon>
        <taxon>Asterales</taxon>
        <taxon>Asteraceae</taxon>
        <taxon>Asteroideae</taxon>
        <taxon>Heliantheae alliance</taxon>
        <taxon>Heliantheae</taxon>
        <taxon>Helianthus</taxon>
    </lineage>
</organism>
<reference evidence="1" key="1">
    <citation type="journal article" date="2017" name="Nature">
        <title>The sunflower genome provides insights into oil metabolism, flowering and Asterid evolution.</title>
        <authorList>
            <person name="Badouin H."/>
            <person name="Gouzy J."/>
            <person name="Grassa C.J."/>
            <person name="Murat F."/>
            <person name="Staton S.E."/>
            <person name="Cottret L."/>
            <person name="Lelandais-Briere C."/>
            <person name="Owens G.L."/>
            <person name="Carrere S."/>
            <person name="Mayjonade B."/>
            <person name="Legrand L."/>
            <person name="Gill N."/>
            <person name="Kane N.C."/>
            <person name="Bowers J.E."/>
            <person name="Hubner S."/>
            <person name="Bellec A."/>
            <person name="Berard A."/>
            <person name="Berges H."/>
            <person name="Blanchet N."/>
            <person name="Boniface M.C."/>
            <person name="Brunel D."/>
            <person name="Catrice O."/>
            <person name="Chaidir N."/>
            <person name="Claudel C."/>
            <person name="Donnadieu C."/>
            <person name="Faraut T."/>
            <person name="Fievet G."/>
            <person name="Helmstetter N."/>
            <person name="King M."/>
            <person name="Knapp S.J."/>
            <person name="Lai Z."/>
            <person name="Le Paslier M.C."/>
            <person name="Lippi Y."/>
            <person name="Lorenzon L."/>
            <person name="Mandel J.R."/>
            <person name="Marage G."/>
            <person name="Marchand G."/>
            <person name="Marquand E."/>
            <person name="Bret-Mestries E."/>
            <person name="Morien E."/>
            <person name="Nambeesan S."/>
            <person name="Nguyen T."/>
            <person name="Pegot-Espagnet P."/>
            <person name="Pouilly N."/>
            <person name="Raftis F."/>
            <person name="Sallet E."/>
            <person name="Schiex T."/>
            <person name="Thomas J."/>
            <person name="Vandecasteele C."/>
            <person name="Vares D."/>
            <person name="Vear F."/>
            <person name="Vautrin S."/>
            <person name="Crespi M."/>
            <person name="Mangin B."/>
            <person name="Burke J.M."/>
            <person name="Salse J."/>
            <person name="Munos S."/>
            <person name="Vincourt P."/>
            <person name="Rieseberg L.H."/>
            <person name="Langlade N.B."/>
        </authorList>
    </citation>
    <scope>NUCLEOTIDE SEQUENCE</scope>
    <source>
        <tissue evidence="1">Leaves</tissue>
    </source>
</reference>
<evidence type="ECO:0000313" key="2">
    <source>
        <dbReference type="Proteomes" id="UP000215914"/>
    </source>
</evidence>
<proteinExistence type="predicted"/>
<dbReference type="AlphaFoldDB" id="A0A9K3DJP1"/>
<name>A0A9K3DJP1_HELAN</name>
<dbReference type="EMBL" id="MNCJ02000332">
    <property type="protein sequence ID" value="KAF5755868.1"/>
    <property type="molecule type" value="Genomic_DNA"/>
</dbReference>
<protein>
    <submittedName>
        <fullName evidence="1">Uncharacterized protein</fullName>
    </submittedName>
</protein>
<dbReference type="Gramene" id="mRNA:HanXRQr2_Chr17g0807911">
    <property type="protein sequence ID" value="mRNA:HanXRQr2_Chr17g0807911"/>
    <property type="gene ID" value="HanXRQr2_Chr17g0807911"/>
</dbReference>